<organism evidence="3 4">
    <name type="scientific">Halospina denitrificans</name>
    <dbReference type="NCBI Taxonomy" id="332522"/>
    <lineage>
        <taxon>Bacteria</taxon>
        <taxon>Pseudomonadati</taxon>
        <taxon>Pseudomonadota</taxon>
        <taxon>Gammaproteobacteria</taxon>
        <taxon>Halospina</taxon>
    </lineage>
</organism>
<accession>A0A4R7JLF7</accession>
<dbReference type="RefSeq" id="WP_133736821.1">
    <property type="nucleotide sequence ID" value="NZ_SOAX01000006.1"/>
</dbReference>
<comment type="caution">
    <text evidence="3">The sequence shown here is derived from an EMBL/GenBank/DDBJ whole genome shotgun (WGS) entry which is preliminary data.</text>
</comment>
<dbReference type="Proteomes" id="UP000295830">
    <property type="component" value="Unassembled WGS sequence"/>
</dbReference>
<dbReference type="GO" id="GO:0005509">
    <property type="term" value="F:calcium ion binding"/>
    <property type="evidence" value="ECO:0007669"/>
    <property type="project" value="InterPro"/>
</dbReference>
<dbReference type="SUPFAM" id="SSF49313">
    <property type="entry name" value="Cadherin-like"/>
    <property type="match status" value="3"/>
</dbReference>
<sequence>MNRRALRGIFLVVVLALLAATAHAEEESVCAEVKIEIAQELTMERQAFEATMRIANTLDGVALEDIEITVNLEDENGDPVVATSDTNSDSADFFVRLDDSRGVESMATGDAGAVTNGVIPADGEGQLRWLMIPTAGAGGDGDEGKLFFVGATLDLTYAGKAKTLEAAPDSIRVKPQPTLVLDYFLPQEVHGDNPMTTEVEPVEPYTLGVRVANTGSGAAHNLQIESAQPEIVENEQGLLVDFEITDSYIDEESAKRTLLLDFGTIAGEENRMGRWVMESTLSGEFVDFDARMTHAEEYGGALTSLIDDVYTRTLVSDVLVNQPGRDQVRDYLARVGKQLRVFESEATGQETMDCIDCAPVNDITGSLGAGESTPNGVRHSLSVADSDEFVHVRVPDPYQGKRPLKRATRGDGSLLQGANMWQSKSLKDDNVSYDHYVHVFDAKPANDYELVFGTESEENLPPEIAYITDYTTHETAQVGFLVQASDPNGTEVSLEAQDLPSGAEFTDRGDGQGVFHWVPEVGQAGDYEVGFEASDGALSAVRTTTITVNPEDDPDGENGDDGSDGDDGDSDDGSDDGSGGDGGGTDPITNAPAAVQIVAPVHDATVGAAPALELRSTDYDPDQMVTYTIEVYSDRAMTEQVLRLDEIMEEGETTTVTLDEQSLEPGATYFWRVKADTPVAGTEWVYSRFTVAASEDSPRPFSIHSPREGITVDTRRPTLAVDNARYGDNADVTYDFQVYYADDDDFSDPVAETEGIPAGSEGVTDWTLSSDLSDGQEYYWVAIANTSAGQSSVGEAGNFSVDLSHARPTVPELVAPATDDVSDSRQPSLVAQGASSPSGASLVYRFELLDGQGSVLQQSEVTPSNGEASWQPDALADNASYRWRVRASDDQTDSPVAEGAFDVVTGDTALEVPTPANPANDAWIQVLQPTLWVKEVAYPDGVGVSYEFELYSDEEATDRVAETVRQEPTWPLSFELSNHSSYYWRVRTVTDKGDSEWSVLQPFFVNQGGGNVPPEMEFQRPDQDLVRQGGEVAIRWLAHDPDSEAEITLFHSEDQVIASGLPETMDGGAGEYLWNIDDLEPGEYTISALIEDDEHQVTVENCCVVSKRAADVGVVVEPVNEMVTDEWGMETAEVDVSLESAPFSGESVVLGLSVSDETAGEIQGDQEYLEFTADNWSEPQRVTLRGRNDCRAHGDRNYFLRFAQTASGDAGFDGLVTPSVAITNRDRAQADQEFFICDYDTVRKETVEPGVVEHEIRPSLVNRGRGISAAEATLTLRQSDITLVDGQSQTFAGTGNGGTVAANDTLTLRYPEDDPALLRALEWSVNAERPEIDSEPEALAEVGGAYEYQVQAAGGTDDTFSYQVLNGPEGLSVDPETGLISWEPGESQMGVHQVVVEVTDQDGGVVRQTYTLDVRPEGMGDVEMIVVDTNPDSSAHFHSLHEAAQSLQGTTLDRPVVIYARASSGLPDTHRVELSGIGTTADNNITIVLQDGYRLAIQAGGNRFRGVYLHGVDVHLRGDGGRIQIDANGMDYVTAIRGTPYESQPVQIVEGLVIEGVNGTSVQAFTGIKTGNGGEAVVRNNLIRGFDGAGIVSRTDAYIYNNTLVENGTGLLAWGDATAINNIAQNNARADYKRGFSYSDSGWTDTAGNLSEDDTSPDSGFRERNVNFKEPEAGDYQLLPWDENAMGQGVDLSQAGQYPFDTYLTGAPRTGAWHLGALPVGSATNRPPEITSEPPAYAEASEDALYEYAVKAQDPDSDELVFELVESPSGMRINPETGLLQWERGELQVGEYGITIEVRDAHNGIARQEFSLVVSPEGYAGMRVVNVDTNPEADADYTSLAQAVAGEQGSLSEPLVFRLRASSGVADTSRVVIAGFETTQDKPVYVVFESGYTLDYAAKAQSDDAIEVRSRHVRLIGEGGVIRVANKGYEDIMAIDAEPSDSDAVHYYKNLRLAGDYSGAPYSSGGLRTSNQGQYVIQNNVIHGFTGAYTSAGLRLEGNGAVYNNTLVNNTIGLFYQTDSARVFNNLVAYNEGVDFQEYYGTWTEHGNNLSTDGSSPDPDFRNLSVLFVAEDQHDYRLSPEDSVAAGAGLDLSDAPEFPLETDATGAVRTAPWNIGALPLKQ</sequence>
<dbReference type="Pfam" id="PF05345">
    <property type="entry name" value="He_PIG"/>
    <property type="match status" value="3"/>
</dbReference>
<dbReference type="OrthoDB" id="8612880at2"/>
<name>A0A4R7JLF7_9GAMM</name>
<protein>
    <submittedName>
        <fullName evidence="3">Uncharacterized protein</fullName>
    </submittedName>
</protein>
<dbReference type="InterPro" id="IPR013783">
    <property type="entry name" value="Ig-like_fold"/>
</dbReference>
<feature type="signal peptide" evidence="2">
    <location>
        <begin position="1"/>
        <end position="24"/>
    </location>
</feature>
<reference evidence="3 4" key="1">
    <citation type="submission" date="2019-03" db="EMBL/GenBank/DDBJ databases">
        <title>Genomic Encyclopedia of Type Strains, Phase IV (KMG-IV): sequencing the most valuable type-strain genomes for metagenomic binning, comparative biology and taxonomic classification.</title>
        <authorList>
            <person name="Goeker M."/>
        </authorList>
    </citation>
    <scope>NUCLEOTIDE SEQUENCE [LARGE SCALE GENOMIC DNA]</scope>
    <source>
        <strain evidence="3 4">DSM 15505</strain>
    </source>
</reference>
<dbReference type="Gene3D" id="2.60.40.10">
    <property type="entry name" value="Immunoglobulins"/>
    <property type="match status" value="5"/>
</dbReference>
<gene>
    <name evidence="3" type="ORF">DES49_2588</name>
</gene>
<feature type="compositionally biased region" description="Acidic residues" evidence="1">
    <location>
        <begin position="550"/>
        <end position="575"/>
    </location>
</feature>
<dbReference type="EMBL" id="SOAX01000006">
    <property type="protein sequence ID" value="TDT38605.1"/>
    <property type="molecule type" value="Genomic_DNA"/>
</dbReference>
<feature type="compositionally biased region" description="Gly residues" evidence="1">
    <location>
        <begin position="576"/>
        <end position="585"/>
    </location>
</feature>
<dbReference type="InterPro" id="IPR011050">
    <property type="entry name" value="Pectin_lyase_fold/virulence"/>
</dbReference>
<dbReference type="InterPro" id="IPR015919">
    <property type="entry name" value="Cadherin-like_sf"/>
</dbReference>
<evidence type="ECO:0000313" key="4">
    <source>
        <dbReference type="Proteomes" id="UP000295830"/>
    </source>
</evidence>
<evidence type="ECO:0000313" key="3">
    <source>
        <dbReference type="EMBL" id="TDT38605.1"/>
    </source>
</evidence>
<keyword evidence="2" id="KW-0732">Signal</keyword>
<dbReference type="SUPFAM" id="SSF51126">
    <property type="entry name" value="Pectin lyase-like"/>
    <property type="match status" value="2"/>
</dbReference>
<feature type="region of interest" description="Disordered" evidence="1">
    <location>
        <begin position="546"/>
        <end position="590"/>
    </location>
</feature>
<evidence type="ECO:0000256" key="1">
    <source>
        <dbReference type="SAM" id="MobiDB-lite"/>
    </source>
</evidence>
<dbReference type="GO" id="GO:0016020">
    <property type="term" value="C:membrane"/>
    <property type="evidence" value="ECO:0007669"/>
    <property type="project" value="InterPro"/>
</dbReference>
<keyword evidence="4" id="KW-1185">Reference proteome</keyword>
<feature type="chain" id="PRO_5020697876" evidence="2">
    <location>
        <begin position="25"/>
        <end position="2122"/>
    </location>
</feature>
<evidence type="ECO:0000256" key="2">
    <source>
        <dbReference type="SAM" id="SignalP"/>
    </source>
</evidence>
<proteinExistence type="predicted"/>